<dbReference type="SUPFAM" id="SSF111331">
    <property type="entry name" value="NAD kinase/diacylglycerol kinase-like"/>
    <property type="match status" value="1"/>
</dbReference>
<keyword evidence="2" id="KW-1185">Reference proteome</keyword>
<dbReference type="GO" id="GO:0003951">
    <property type="term" value="F:NAD+ kinase activity"/>
    <property type="evidence" value="ECO:0007669"/>
    <property type="project" value="UniProtKB-EC"/>
</dbReference>
<gene>
    <name evidence="1" type="ORF">REIFOR_02359</name>
</gene>
<dbReference type="GO" id="GO:0051287">
    <property type="term" value="F:NAD binding"/>
    <property type="evidence" value="ECO:0007669"/>
    <property type="project" value="UniProtKB-ARBA"/>
</dbReference>
<dbReference type="EMBL" id="CP011797">
    <property type="protein sequence ID" value="ATX77490.1"/>
    <property type="molecule type" value="Genomic_DNA"/>
</dbReference>
<dbReference type="InterPro" id="IPR011386">
    <property type="entry name" value="Put_ATP-NAD_kin"/>
</dbReference>
<dbReference type="Pfam" id="PF20143">
    <property type="entry name" value="NAD_kinase_C"/>
    <property type="match status" value="1"/>
</dbReference>
<dbReference type="PANTHER" id="PTHR40697:SF2">
    <property type="entry name" value="ATP-NAD KINASE-RELATED"/>
    <property type="match status" value="1"/>
</dbReference>
<dbReference type="InterPro" id="IPR016064">
    <property type="entry name" value="NAD/diacylglycerol_kinase_sf"/>
</dbReference>
<dbReference type="KEGG" id="rfo:REIFOR_02359"/>
<dbReference type="InterPro" id="IPR039065">
    <property type="entry name" value="AcoX-like"/>
</dbReference>
<keyword evidence="1" id="KW-0418">Kinase</keyword>
<reference evidence="1 2" key="1">
    <citation type="journal article" date="2017" name="Environ. Microbiol.">
        <title>Genomic and physiological analyses of 'Reinekea forsetii' reveal a versatile opportunistic lifestyle during spring algae blooms.</title>
        <authorList>
            <person name="Avci B."/>
            <person name="Hahnke R.L."/>
            <person name="Chafee M."/>
            <person name="Fischer T."/>
            <person name="Gruber-Vodicka H."/>
            <person name="Tegetmeyer H.E."/>
            <person name="Harder J."/>
            <person name="Fuchs B.M."/>
            <person name="Amann R.I."/>
            <person name="Teeling H."/>
        </authorList>
    </citation>
    <scope>NUCLEOTIDE SEQUENCE [LARGE SCALE GENOMIC DNA]</scope>
    <source>
        <strain evidence="1 2">Hel1_31_D35</strain>
    </source>
</reference>
<dbReference type="PIRSF" id="PIRSF016907">
    <property type="entry name" value="Kin_ATP-NAD"/>
    <property type="match status" value="1"/>
</dbReference>
<dbReference type="GO" id="GO:0006741">
    <property type="term" value="P:NADP+ biosynthetic process"/>
    <property type="evidence" value="ECO:0007669"/>
    <property type="project" value="InterPro"/>
</dbReference>
<evidence type="ECO:0000313" key="1">
    <source>
        <dbReference type="EMBL" id="ATX77490.1"/>
    </source>
</evidence>
<name>A0A2K8KRY4_9GAMM</name>
<dbReference type="InterPro" id="IPR017438">
    <property type="entry name" value="ATP-NAD_kinase_N"/>
</dbReference>
<sequence length="375" mass="39515">MRIGFLINPWAGIGGTVALKGSDGEHIRSTALARGAQPRAQIKAQTMVQAFLNARLGDASIDWYSAAGSMGADVLAELKVPNVNVMPIAPPAQTEAADSHAALAWMLNQALDVLVFAGGDGTARDVFSVLGDKVPVIGIPAGVKIHSAVFAVTAHAAGEVLAGLVDGRITEVRREEVRDIDEAAFRKNQVRSTHFGDMLIPVAGEFMQQVKVGGIESDELVLSDIADWLESQLDPERLYLVGSGKTTATLMDHLNIANSLLGIDAIKAGQLIQGDCTEADLLALLADQDATAIVSIIGGQGHILGRGNPQFSPAVLACLGKENLWVIGSKGKLRSLAGRPLLIDSSDPGLDRQWAGLVTVITGFDDRVIYPLVAR</sequence>
<keyword evidence="1" id="KW-0808">Transferase</keyword>
<dbReference type="Proteomes" id="UP000229757">
    <property type="component" value="Chromosome"/>
</dbReference>
<dbReference type="GO" id="GO:0005524">
    <property type="term" value="F:ATP binding"/>
    <property type="evidence" value="ECO:0007669"/>
    <property type="project" value="UniProtKB-ARBA"/>
</dbReference>
<dbReference type="Gene3D" id="3.40.50.10330">
    <property type="entry name" value="Probable inorganic polyphosphate/atp-NAD kinase, domain 1"/>
    <property type="match status" value="1"/>
</dbReference>
<dbReference type="AlphaFoldDB" id="A0A2K8KRY4"/>
<organism evidence="1 2">
    <name type="scientific">Reinekea forsetii</name>
    <dbReference type="NCBI Taxonomy" id="1336806"/>
    <lineage>
        <taxon>Bacteria</taxon>
        <taxon>Pseudomonadati</taxon>
        <taxon>Pseudomonadota</taxon>
        <taxon>Gammaproteobacteria</taxon>
        <taxon>Oceanospirillales</taxon>
        <taxon>Saccharospirillaceae</taxon>
        <taxon>Reinekea</taxon>
    </lineage>
</organism>
<dbReference type="EC" id="2.7.1.23" evidence="1"/>
<dbReference type="InterPro" id="IPR002504">
    <property type="entry name" value="NADK"/>
</dbReference>
<dbReference type="Pfam" id="PF01513">
    <property type="entry name" value="NAD_kinase"/>
    <property type="match status" value="1"/>
</dbReference>
<dbReference type="RefSeq" id="WP_100257746.1">
    <property type="nucleotide sequence ID" value="NZ_CP011797.1"/>
</dbReference>
<proteinExistence type="predicted"/>
<dbReference type="OrthoDB" id="5511344at2"/>
<accession>A0A2K8KRY4</accession>
<dbReference type="PANTHER" id="PTHR40697">
    <property type="entry name" value="ACETOIN CATABOLISM PROTEIN X"/>
    <property type="match status" value="1"/>
</dbReference>
<evidence type="ECO:0000313" key="2">
    <source>
        <dbReference type="Proteomes" id="UP000229757"/>
    </source>
</evidence>
<protein>
    <submittedName>
        <fullName evidence="1">ATP-NAD kinase family protein</fullName>
        <ecNumber evidence="1">2.7.1.23</ecNumber>
    </submittedName>
</protein>